<protein>
    <submittedName>
        <fullName evidence="1">Uncharacterized protein</fullName>
    </submittedName>
</protein>
<evidence type="ECO:0000313" key="1">
    <source>
        <dbReference type="EMBL" id="WAP63105.1"/>
    </source>
</evidence>
<accession>A0ACD4P5R5</accession>
<name>A0ACD4P5R5_9PSED</name>
<evidence type="ECO:0000313" key="2">
    <source>
        <dbReference type="Proteomes" id="UP001163982"/>
    </source>
</evidence>
<gene>
    <name evidence="1" type="ORF">OZ911_25005</name>
</gene>
<dbReference type="EMBL" id="CP114035">
    <property type="protein sequence ID" value="WAP63105.1"/>
    <property type="molecule type" value="Genomic_DNA"/>
</dbReference>
<proteinExistence type="predicted"/>
<dbReference type="Proteomes" id="UP001163982">
    <property type="component" value="Chromosome"/>
</dbReference>
<reference evidence="1" key="1">
    <citation type="journal article" date="2024" name="Int. J. Syst. Evol. Microbiol.">
        <title>Pseudomonas fortuita sp. nov., isolated from the endosphere of a wild yam.</title>
        <authorList>
            <person name="Carlier A."/>
            <person name="Beaumel M."/>
            <person name="Moreau S."/>
            <person name="Acar T."/>
            <person name="Sana T.G."/>
            <person name="Cnockaert M."/>
            <person name="Vandamme P."/>
        </authorList>
    </citation>
    <scope>NUCLEOTIDE SEQUENCE</scope>
    <source>
        <strain evidence="1">GMI12077</strain>
    </source>
</reference>
<keyword evidence="2" id="KW-1185">Reference proteome</keyword>
<sequence>MNFQEILTFLLPSADLLQLLFAGLIGILSLVTVIALKRGAREQSWERKWNGGGQDDLDVEHGSVNEISAAVASPGEKMVEFMPGILLILGLLGTFLGLGIALNKASTILVEANAGGGMDNAMTNLMGMMEGLGTKFKTSTWGILAFLLLKAYAASNGYEERRLRWCVGQMKRAFDSSRLQRQGERQQAQTTLLETLSRLDQNLAAQNESQRQLLDLQARLFKHHAATTQQALADNRSSIDALLLPLNASLQEQQAGNLTLQGLLQEQQAGNQNLQKLQKDQLAANQVRQTLVQEAQAGNQVRQDILQAQQASGKTLTSALPALRTLNSTSEQTLTALGAIDARLQQHGEQNQQKLEDGRATRQAMEHLNDSNSRNLAAISGAAEQMASAAGTIGASAGNLQQAIADFKEGVAGVLGHLKQDLGETIGLMGSSFTSNMTQMSASLSEATLGISTAVNSLSNNVGQTMEGMKKSNEESLNLQRNAHASFQGSSETLQVNVEGMTHLVGDLREKILSGLKAVSESGRRMVALDSRYEGVTQQAELAASEIKGLVAQLMTMQHNSPLQPAVDAMAARVDMIGRNLQEIDQNLEVLSNVVQHNQQRNTGGEISQSLREIIAQLHVLDRAQPTAVQIETAL</sequence>
<organism evidence="1 2">
    <name type="scientific">Pseudomonas fortuita</name>
    <dbReference type="NCBI Taxonomy" id="3233375"/>
    <lineage>
        <taxon>Bacteria</taxon>
        <taxon>Pseudomonadati</taxon>
        <taxon>Pseudomonadota</taxon>
        <taxon>Gammaproteobacteria</taxon>
        <taxon>Pseudomonadales</taxon>
        <taxon>Pseudomonadaceae</taxon>
        <taxon>Pseudomonas</taxon>
    </lineage>
</organism>